<evidence type="ECO:0000256" key="1">
    <source>
        <dbReference type="ARBA" id="ARBA00004604"/>
    </source>
</evidence>
<dbReference type="GO" id="GO:0016787">
    <property type="term" value="F:hydrolase activity"/>
    <property type="evidence" value="ECO:0007669"/>
    <property type="project" value="UniProtKB-KW"/>
</dbReference>
<comment type="similarity">
    <text evidence="2">Belongs to the histone deacetylase HD2 family.</text>
</comment>
<dbReference type="Pfam" id="PF17800">
    <property type="entry name" value="NPL"/>
    <property type="match status" value="1"/>
</dbReference>
<dbReference type="InterPro" id="IPR013087">
    <property type="entry name" value="Znf_C2H2_type"/>
</dbReference>
<dbReference type="InterPro" id="IPR041232">
    <property type="entry name" value="NPL"/>
</dbReference>
<feature type="region of interest" description="Disordered" evidence="10">
    <location>
        <begin position="122"/>
        <end position="257"/>
    </location>
</feature>
<dbReference type="AlphaFoldDB" id="A0A0K9Q1S9"/>
<reference evidence="13" key="1">
    <citation type="journal article" date="2016" name="Nature">
        <title>The genome of the seagrass Zostera marina reveals angiosperm adaptation to the sea.</title>
        <authorList>
            <person name="Olsen J.L."/>
            <person name="Rouze P."/>
            <person name="Verhelst B."/>
            <person name="Lin Y.-C."/>
            <person name="Bayer T."/>
            <person name="Collen J."/>
            <person name="Dattolo E."/>
            <person name="De Paoli E."/>
            <person name="Dittami S."/>
            <person name="Maumus F."/>
            <person name="Michel G."/>
            <person name="Kersting A."/>
            <person name="Lauritano C."/>
            <person name="Lohaus R."/>
            <person name="Toepel M."/>
            <person name="Tonon T."/>
            <person name="Vanneste K."/>
            <person name="Amirebrahimi M."/>
            <person name="Brakel J."/>
            <person name="Bostroem C."/>
            <person name="Chovatia M."/>
            <person name="Grimwood J."/>
            <person name="Jenkins J.W."/>
            <person name="Jueterbock A."/>
            <person name="Mraz A."/>
            <person name="Stam W.T."/>
            <person name="Tice H."/>
            <person name="Bornberg-Bauer E."/>
            <person name="Green P.J."/>
            <person name="Pearson G.A."/>
            <person name="Procaccini G."/>
            <person name="Duarte C.M."/>
            <person name="Schmutz J."/>
            <person name="Reusch T.B.H."/>
            <person name="Van de Peer Y."/>
        </authorList>
    </citation>
    <scope>NUCLEOTIDE SEQUENCE [LARGE SCALE GENOMIC DNA]</scope>
    <source>
        <strain evidence="13">cv. Finnish</strain>
    </source>
</reference>
<keyword evidence="3" id="KW-0678">Repressor</keyword>
<evidence type="ECO:0000256" key="5">
    <source>
        <dbReference type="ARBA" id="ARBA00022853"/>
    </source>
</evidence>
<sequence length="280" mass="30666">MEFWGVEVKPGQNLVCIPGDDKYIHLSQVSLGHTKKSSKSVPIFVNLGQKKLTIGHLSTESCFQFSIDLVFEKDFVLSHGSSDGSVYFVGYKSEIPEDDEFQPSTESDEEMVQVPAHEKNCCAKPDLCKPMPMKKPAVPISKDEDSDEESDDIGDESMSEDDDSEDGVAKRDDKSDEDDSSEEEETPKLLKRKLHKQPASVTKTPVPAKKTRFATPTAKTGGQEKGGHVDTPHPKKQIFKSPATNASSPSLGNVPCKSCPKSFKTDSALQSHIKAKHGTN</sequence>
<dbReference type="STRING" id="29655.A0A0K9Q1S9"/>
<feature type="compositionally biased region" description="Acidic residues" evidence="10">
    <location>
        <begin position="175"/>
        <end position="185"/>
    </location>
</feature>
<keyword evidence="7" id="KW-0804">Transcription</keyword>
<keyword evidence="4" id="KW-0378">Hydrolase</keyword>
<proteinExistence type="inferred from homology"/>
<dbReference type="OMA" id="GCKSCTR"/>
<evidence type="ECO:0000259" key="11">
    <source>
        <dbReference type="PROSITE" id="PS50157"/>
    </source>
</evidence>
<keyword evidence="6" id="KW-0805">Transcription regulation</keyword>
<keyword evidence="9" id="KW-0862">Zinc</keyword>
<keyword evidence="9" id="KW-0863">Zinc-finger</keyword>
<dbReference type="Gene3D" id="2.60.120.340">
    <property type="entry name" value="Nucleoplasmin core domain"/>
    <property type="match status" value="1"/>
</dbReference>
<dbReference type="Gene3D" id="3.30.160.60">
    <property type="entry name" value="Classic Zinc Finger"/>
    <property type="match status" value="1"/>
</dbReference>
<name>A0A0K9Q1S9_ZOSMR</name>
<dbReference type="GO" id="GO:0005730">
    <property type="term" value="C:nucleolus"/>
    <property type="evidence" value="ECO:0000318"/>
    <property type="project" value="GO_Central"/>
</dbReference>
<evidence type="ECO:0000313" key="13">
    <source>
        <dbReference type="Proteomes" id="UP000036987"/>
    </source>
</evidence>
<dbReference type="PROSITE" id="PS00028">
    <property type="entry name" value="ZINC_FINGER_C2H2_1"/>
    <property type="match status" value="1"/>
</dbReference>
<dbReference type="FunFam" id="2.60.120.340:FF:000004">
    <property type="entry name" value="Histone deacetylase HDT1"/>
    <property type="match status" value="1"/>
</dbReference>
<evidence type="ECO:0000313" key="12">
    <source>
        <dbReference type="EMBL" id="KMZ74487.1"/>
    </source>
</evidence>
<evidence type="ECO:0000256" key="9">
    <source>
        <dbReference type="PROSITE-ProRule" id="PRU00042"/>
    </source>
</evidence>
<accession>A0A0K9Q1S9</accession>
<evidence type="ECO:0000256" key="6">
    <source>
        <dbReference type="ARBA" id="ARBA00023015"/>
    </source>
</evidence>
<keyword evidence="5" id="KW-0156">Chromatin regulator</keyword>
<comment type="subcellular location">
    <subcellularLocation>
        <location evidence="1">Nucleus</location>
        <location evidence="1">Nucleolus</location>
    </subcellularLocation>
</comment>
<keyword evidence="13" id="KW-1185">Reference proteome</keyword>
<feature type="domain" description="C2H2-type" evidence="11">
    <location>
        <begin position="254"/>
        <end position="280"/>
    </location>
</feature>
<evidence type="ECO:0000256" key="3">
    <source>
        <dbReference type="ARBA" id="ARBA00022491"/>
    </source>
</evidence>
<protein>
    <submittedName>
        <fullName evidence="12">Histone deacetylase HDT1</fullName>
    </submittedName>
</protein>
<dbReference type="EMBL" id="LFYR01000304">
    <property type="protein sequence ID" value="KMZ74487.1"/>
    <property type="molecule type" value="Genomic_DNA"/>
</dbReference>
<evidence type="ECO:0000256" key="2">
    <source>
        <dbReference type="ARBA" id="ARBA00006673"/>
    </source>
</evidence>
<organism evidence="12 13">
    <name type="scientific">Zostera marina</name>
    <name type="common">Eelgrass</name>
    <dbReference type="NCBI Taxonomy" id="29655"/>
    <lineage>
        <taxon>Eukaryota</taxon>
        <taxon>Viridiplantae</taxon>
        <taxon>Streptophyta</taxon>
        <taxon>Embryophyta</taxon>
        <taxon>Tracheophyta</taxon>
        <taxon>Spermatophyta</taxon>
        <taxon>Magnoliopsida</taxon>
        <taxon>Liliopsida</taxon>
        <taxon>Zosteraceae</taxon>
        <taxon>Zostera</taxon>
    </lineage>
</organism>
<dbReference type="Proteomes" id="UP000036987">
    <property type="component" value="Unassembled WGS sequence"/>
</dbReference>
<keyword evidence="9" id="KW-0479">Metal-binding</keyword>
<evidence type="ECO:0000256" key="8">
    <source>
        <dbReference type="ARBA" id="ARBA00023242"/>
    </source>
</evidence>
<gene>
    <name evidence="12" type="ORF">ZOSMA_127G00050</name>
</gene>
<keyword evidence="8" id="KW-0539">Nucleus</keyword>
<feature type="compositionally biased region" description="Acidic residues" evidence="10">
    <location>
        <begin position="144"/>
        <end position="166"/>
    </location>
</feature>
<dbReference type="OrthoDB" id="2019803at2759"/>
<evidence type="ECO:0000256" key="7">
    <source>
        <dbReference type="ARBA" id="ARBA00023163"/>
    </source>
</evidence>
<feature type="compositionally biased region" description="Polar residues" evidence="10">
    <location>
        <begin position="242"/>
        <end position="251"/>
    </location>
</feature>
<dbReference type="GO" id="GO:0006325">
    <property type="term" value="P:chromatin organization"/>
    <property type="evidence" value="ECO:0007669"/>
    <property type="project" value="UniProtKB-KW"/>
</dbReference>
<evidence type="ECO:0000256" key="4">
    <source>
        <dbReference type="ARBA" id="ARBA00022801"/>
    </source>
</evidence>
<evidence type="ECO:0000256" key="10">
    <source>
        <dbReference type="SAM" id="MobiDB-lite"/>
    </source>
</evidence>
<dbReference type="PROSITE" id="PS50157">
    <property type="entry name" value="ZINC_FINGER_C2H2_2"/>
    <property type="match status" value="1"/>
</dbReference>
<comment type="caution">
    <text evidence="12">The sequence shown here is derived from an EMBL/GenBank/DDBJ whole genome shotgun (WGS) entry which is preliminary data.</text>
</comment>
<dbReference type="GO" id="GO:0008270">
    <property type="term" value="F:zinc ion binding"/>
    <property type="evidence" value="ECO:0007669"/>
    <property type="project" value="UniProtKB-KW"/>
</dbReference>